<name>A0A146LFY4_LYGHE</name>
<evidence type="ECO:0000313" key="2">
    <source>
        <dbReference type="EMBL" id="JAQ05887.1"/>
    </source>
</evidence>
<dbReference type="NCBIfam" id="NF033547">
    <property type="entry name" value="transpos_IS1595"/>
    <property type="match status" value="1"/>
</dbReference>
<sequence length="296" mass="33933">MNFLSLYDTVKTKEGAVRFLQDKKILPQNVTCSGGHTTALYLGTRDRWQCNKRGCCRAGRALRSKTYLTGSKLPLTDIVLFIYAWADEMVSVKFCEKELSMNHNTVVGWCNYMHEVCANSILRIQSRIGGPNMTVEIDESLFSRRKNHTGRQLPQQRIFGGICRETKECFLVAVPDRTSATLMSVIKDRIMPGTTIMSDQWSAYGALARDPNFRHFTVNHSLNFVDPTTGAHTQSIESLWGKCKTRNKLQWGTRRSLLDSYLCEFMWRQTVKARQVDPFEEILDEIAIFWPPSEDL</sequence>
<dbReference type="Pfam" id="PF12762">
    <property type="entry name" value="DDE_Tnp_IS1595"/>
    <property type="match status" value="1"/>
</dbReference>
<dbReference type="PANTHER" id="PTHR47163">
    <property type="entry name" value="DDE_TNP_IS1595 DOMAIN-CONTAINING PROTEIN"/>
    <property type="match status" value="1"/>
</dbReference>
<dbReference type="InterPro" id="IPR024445">
    <property type="entry name" value="Tnp_ISXO2-like"/>
</dbReference>
<dbReference type="InterPro" id="IPR053164">
    <property type="entry name" value="IS1016-like_transposase"/>
</dbReference>
<proteinExistence type="predicted"/>
<dbReference type="EMBL" id="GDHC01012742">
    <property type="protein sequence ID" value="JAQ05887.1"/>
    <property type="molecule type" value="Transcribed_RNA"/>
</dbReference>
<feature type="domain" description="ISXO2-like transposase" evidence="1">
    <location>
        <begin position="127"/>
        <end position="270"/>
    </location>
</feature>
<dbReference type="PANTHER" id="PTHR47163:SF2">
    <property type="entry name" value="SI:DKEY-17M8.2"/>
    <property type="match status" value="1"/>
</dbReference>
<protein>
    <submittedName>
        <fullName evidence="2">Putative transposase-like protein HI_1328.1</fullName>
    </submittedName>
</protein>
<organism evidence="2">
    <name type="scientific">Lygus hesperus</name>
    <name type="common">Western plant bug</name>
    <dbReference type="NCBI Taxonomy" id="30085"/>
    <lineage>
        <taxon>Eukaryota</taxon>
        <taxon>Metazoa</taxon>
        <taxon>Ecdysozoa</taxon>
        <taxon>Arthropoda</taxon>
        <taxon>Hexapoda</taxon>
        <taxon>Insecta</taxon>
        <taxon>Pterygota</taxon>
        <taxon>Neoptera</taxon>
        <taxon>Paraneoptera</taxon>
        <taxon>Hemiptera</taxon>
        <taxon>Heteroptera</taxon>
        <taxon>Panheteroptera</taxon>
        <taxon>Cimicomorpha</taxon>
        <taxon>Miridae</taxon>
        <taxon>Mirini</taxon>
        <taxon>Lygus</taxon>
    </lineage>
</organism>
<dbReference type="AlphaFoldDB" id="A0A146LFY4"/>
<evidence type="ECO:0000259" key="1">
    <source>
        <dbReference type="SMART" id="SM01126"/>
    </source>
</evidence>
<reference evidence="2" key="1">
    <citation type="journal article" date="2016" name="Gigascience">
        <title>De novo construction of an expanded transcriptome assembly for the western tarnished plant bug, Lygus hesperus.</title>
        <authorList>
            <person name="Tassone E.E."/>
            <person name="Geib S.M."/>
            <person name="Hall B."/>
            <person name="Fabrick J.A."/>
            <person name="Brent C.S."/>
            <person name="Hull J.J."/>
        </authorList>
    </citation>
    <scope>NUCLEOTIDE SEQUENCE</scope>
</reference>
<dbReference type="SMART" id="SM01126">
    <property type="entry name" value="DDE_Tnp_IS1595"/>
    <property type="match status" value="1"/>
</dbReference>
<gene>
    <name evidence="2" type="primary">HI_1328.1_3</name>
    <name evidence="2" type="ORF">g.47969</name>
</gene>
<accession>A0A146LFY4</accession>